<keyword evidence="1" id="KW-0175">Coiled coil</keyword>
<evidence type="ECO:0000256" key="1">
    <source>
        <dbReference type="SAM" id="Coils"/>
    </source>
</evidence>
<evidence type="ECO:0000256" key="2">
    <source>
        <dbReference type="SAM" id="Phobius"/>
    </source>
</evidence>
<feature type="coiled-coil region" evidence="1">
    <location>
        <begin position="177"/>
        <end position="226"/>
    </location>
</feature>
<protein>
    <submittedName>
        <fullName evidence="3">Uncharacterized protein</fullName>
    </submittedName>
</protein>
<proteinExistence type="predicted"/>
<dbReference type="EMBL" id="JABCLD010002028">
    <property type="protein sequence ID" value="NMU28599.1"/>
    <property type="molecule type" value="Genomic_DNA"/>
</dbReference>
<keyword evidence="2" id="KW-1133">Transmembrane helix</keyword>
<organism evidence="3 4">
    <name type="scientific">Vibrio parahaemolyticus</name>
    <dbReference type="NCBI Taxonomy" id="670"/>
    <lineage>
        <taxon>Bacteria</taxon>
        <taxon>Pseudomonadati</taxon>
        <taxon>Pseudomonadota</taxon>
        <taxon>Gammaproteobacteria</taxon>
        <taxon>Vibrionales</taxon>
        <taxon>Vibrionaceae</taxon>
        <taxon>Vibrio</taxon>
    </lineage>
</organism>
<dbReference type="RefSeq" id="WP_017187936.1">
    <property type="nucleotide sequence ID" value="NZ_CP138328.1"/>
</dbReference>
<accession>A0A7Y0S8X9</accession>
<feature type="transmembrane region" description="Helical" evidence="2">
    <location>
        <begin position="325"/>
        <end position="349"/>
    </location>
</feature>
<gene>
    <name evidence="3" type="ORF">HKB21_23605</name>
</gene>
<evidence type="ECO:0000313" key="3">
    <source>
        <dbReference type="EMBL" id="NMU28599.1"/>
    </source>
</evidence>
<evidence type="ECO:0000313" key="4">
    <source>
        <dbReference type="Proteomes" id="UP000555836"/>
    </source>
</evidence>
<name>A0A7Y0S8X9_VIBPH</name>
<keyword evidence="2" id="KW-0472">Membrane</keyword>
<keyword evidence="2" id="KW-0812">Transmembrane</keyword>
<feature type="transmembrane region" description="Helical" evidence="2">
    <location>
        <begin position="379"/>
        <end position="401"/>
    </location>
</feature>
<sequence>MTYKRERRNQVNTAIGLSNVDTVSKFGSATAEFLKGLRGVDHESGVVSDRSLIKVSQSKVNCEFVEQNLKQQAGYSAEIASTSRKNAQSIIEGSKARYSRSEDVPSFGKNDPVVDIVELLDGSVESTAQMKFVGDDKLGTLLNKIADGSNKSGKNDLSRYLEVDELQLPTNQVERAKDICRERATKLREQANRLRENGNTQLADQKEQVANNYNELEKKISDSKLTSDEAMQYRLEPNKMTAKDIVRTSHKAGVEGAKFGVAIGGSISLITNLIAVSSGNKELSEAAIDTVIDTTLSAGVGYASAFSGSALKGMLQQSTSEYTRALSATALPALVVSVCIACGSSVLSYTSGDIEEAELLQNIGGSVGGMLSSSMFASIGQLAIPIPILGGLVGGMVGYTLSNLFYQGFLSSLDDAKKSREQLELIRNKCLAAKQMVGVYQNRLDEIFSKKISQLNDAKEQLFSALNQPNVSVNQLCNDINLFALLLGKELQFQTQAEFDDFMSGDDTLEL</sequence>
<dbReference type="AlphaFoldDB" id="A0A7Y0S8X9"/>
<dbReference type="Proteomes" id="UP000555836">
    <property type="component" value="Unassembled WGS sequence"/>
</dbReference>
<reference evidence="3 4" key="1">
    <citation type="submission" date="2020-04" db="EMBL/GenBank/DDBJ databases">
        <title>Whole-genome sequencing of Vibrio spp. from China reveals different genetic environments of blaCTX-M-14 among diverse lineages.</title>
        <authorList>
            <person name="Zheng Z."/>
            <person name="Ye L."/>
            <person name="Chen S."/>
        </authorList>
    </citation>
    <scope>NUCLEOTIDE SEQUENCE [LARGE SCALE GENOMIC DNA]</scope>
    <source>
        <strain evidence="3 4">Vb0574</strain>
    </source>
</reference>
<comment type="caution">
    <text evidence="3">The sequence shown here is derived from an EMBL/GenBank/DDBJ whole genome shotgun (WGS) entry which is preliminary data.</text>
</comment>